<sequence>MITKLSLQDDDMLDQIWRLQHIAYRLEAEIIGFYDIPPLLDTHETLKNCGEDFYGCLDDEGELLGAVATKSEAPGSLTLMRMMVHPDHFRQGIAGKLIQHVLDDHPELPLFIVSTGVKNEPAVALYHKYGFVPFDTFEVAPGVELATFHRRSGQTA</sequence>
<comment type="caution">
    <text evidence="2">The sequence shown here is derived from an EMBL/GenBank/DDBJ whole genome shotgun (WGS) entry which is preliminary data.</text>
</comment>
<evidence type="ECO:0000259" key="1">
    <source>
        <dbReference type="PROSITE" id="PS51186"/>
    </source>
</evidence>
<organism evidence="2 3">
    <name type="scientific">Paenibacillus chibensis</name>
    <dbReference type="NCBI Taxonomy" id="59846"/>
    <lineage>
        <taxon>Bacteria</taxon>
        <taxon>Bacillati</taxon>
        <taxon>Bacillota</taxon>
        <taxon>Bacilli</taxon>
        <taxon>Bacillales</taxon>
        <taxon>Paenibacillaceae</taxon>
        <taxon>Paenibacillus</taxon>
    </lineage>
</organism>
<dbReference type="Proteomes" id="UP001343257">
    <property type="component" value="Unassembled WGS sequence"/>
</dbReference>
<feature type="domain" description="N-acetyltransferase" evidence="1">
    <location>
        <begin position="1"/>
        <end position="150"/>
    </location>
</feature>
<accession>A0ABU6PQS7</accession>
<dbReference type="InterPro" id="IPR000182">
    <property type="entry name" value="GNAT_dom"/>
</dbReference>
<proteinExistence type="predicted"/>
<dbReference type="CDD" id="cd04301">
    <property type="entry name" value="NAT_SF"/>
    <property type="match status" value="1"/>
</dbReference>
<dbReference type="Pfam" id="PF00583">
    <property type="entry name" value="Acetyltransf_1"/>
    <property type="match status" value="1"/>
</dbReference>
<dbReference type="Gene3D" id="3.40.630.30">
    <property type="match status" value="1"/>
</dbReference>
<dbReference type="PROSITE" id="PS51186">
    <property type="entry name" value="GNAT"/>
    <property type="match status" value="1"/>
</dbReference>
<evidence type="ECO:0000313" key="2">
    <source>
        <dbReference type="EMBL" id="MED5017237.1"/>
    </source>
</evidence>
<name>A0ABU6PQS7_9BACL</name>
<gene>
    <name evidence="2" type="ORF">P9847_07915</name>
</gene>
<keyword evidence="3" id="KW-1185">Reference proteome</keyword>
<dbReference type="InterPro" id="IPR016181">
    <property type="entry name" value="Acyl_CoA_acyltransferase"/>
</dbReference>
<evidence type="ECO:0000313" key="3">
    <source>
        <dbReference type="Proteomes" id="UP001343257"/>
    </source>
</evidence>
<reference evidence="2 3" key="1">
    <citation type="submission" date="2023-03" db="EMBL/GenBank/DDBJ databases">
        <title>Bacillus Genome Sequencing.</title>
        <authorList>
            <person name="Dunlap C."/>
        </authorList>
    </citation>
    <scope>NUCLEOTIDE SEQUENCE [LARGE SCALE GENOMIC DNA]</scope>
    <source>
        <strain evidence="2 3">NRS-52</strain>
    </source>
</reference>
<dbReference type="EMBL" id="JARTLD010000019">
    <property type="protein sequence ID" value="MED5017237.1"/>
    <property type="molecule type" value="Genomic_DNA"/>
</dbReference>
<dbReference type="SUPFAM" id="SSF55729">
    <property type="entry name" value="Acyl-CoA N-acyltransferases (Nat)"/>
    <property type="match status" value="1"/>
</dbReference>
<dbReference type="RefSeq" id="WP_127605131.1">
    <property type="nucleotide sequence ID" value="NZ_BIMK01000029.1"/>
</dbReference>
<protein>
    <submittedName>
        <fullName evidence="2">GNAT family N-acetyltransferase</fullName>
    </submittedName>
</protein>